<evidence type="ECO:0000256" key="4">
    <source>
        <dbReference type="ARBA" id="ARBA00023180"/>
    </source>
</evidence>
<feature type="region of interest" description="Disordered" evidence="5">
    <location>
        <begin position="141"/>
        <end position="166"/>
    </location>
</feature>
<dbReference type="SUPFAM" id="SSF56496">
    <property type="entry name" value="Fibrinogen C-terminal domain-like"/>
    <property type="match status" value="1"/>
</dbReference>
<dbReference type="Proteomes" id="UP000007110">
    <property type="component" value="Unassembled WGS sequence"/>
</dbReference>
<feature type="compositionally biased region" description="Low complexity" evidence="5">
    <location>
        <begin position="154"/>
        <end position="166"/>
    </location>
</feature>
<dbReference type="AlphaFoldDB" id="A0A7M7RGE4"/>
<evidence type="ECO:0000256" key="3">
    <source>
        <dbReference type="ARBA" id="ARBA00023157"/>
    </source>
</evidence>
<reference evidence="8" key="1">
    <citation type="submission" date="2015-02" db="EMBL/GenBank/DDBJ databases">
        <title>Genome sequencing for Strongylocentrotus purpuratus.</title>
        <authorList>
            <person name="Murali S."/>
            <person name="Liu Y."/>
            <person name="Vee V."/>
            <person name="English A."/>
            <person name="Wang M."/>
            <person name="Skinner E."/>
            <person name="Han Y."/>
            <person name="Muzny D.M."/>
            <person name="Worley K.C."/>
            <person name="Gibbs R.A."/>
        </authorList>
    </citation>
    <scope>NUCLEOTIDE SEQUENCE</scope>
</reference>
<feature type="compositionally biased region" description="Polar residues" evidence="5">
    <location>
        <begin position="143"/>
        <end position="153"/>
    </location>
</feature>
<reference evidence="7" key="2">
    <citation type="submission" date="2021-01" db="UniProtKB">
        <authorList>
            <consortium name="EnsemblMetazoa"/>
        </authorList>
    </citation>
    <scope>IDENTIFICATION</scope>
</reference>
<keyword evidence="3" id="KW-1015">Disulfide bond</keyword>
<dbReference type="InterPro" id="IPR014716">
    <property type="entry name" value="Fibrinogen_a/b/g_C_1"/>
</dbReference>
<dbReference type="PANTHER" id="PTHR47221">
    <property type="entry name" value="FIBRINOGEN ALPHA CHAIN"/>
    <property type="match status" value="1"/>
</dbReference>
<name>A0A7M7RGE4_STRPU</name>
<dbReference type="PROSITE" id="PS00514">
    <property type="entry name" value="FIBRINOGEN_C_1"/>
    <property type="match status" value="1"/>
</dbReference>
<evidence type="ECO:0000256" key="1">
    <source>
        <dbReference type="ARBA" id="ARBA00004613"/>
    </source>
</evidence>
<keyword evidence="2" id="KW-0964">Secreted</keyword>
<dbReference type="RefSeq" id="XP_785428.4">
    <property type="nucleotide sequence ID" value="XM_780335.5"/>
</dbReference>
<feature type="domain" description="Fibrinogen C-terminal" evidence="6">
    <location>
        <begin position="207"/>
        <end position="428"/>
    </location>
</feature>
<proteinExistence type="predicted"/>
<evidence type="ECO:0000313" key="7">
    <source>
        <dbReference type="EnsemblMetazoa" id="XP_785428"/>
    </source>
</evidence>
<sequence length="428" mass="47111">MASHNHPSGHWADVRFPHFFIILVITSVIISSTLSSPASFSSSSDPNILVENVDDDSDVDPQVKLSTKTDIGDVLPSTAMTKPDIGCGCEALQLVIDEVRETKDVCIDTAFAVGVHVKTVRKLQVAVDGLASLRDTNHADTYVSPTSPRTHIMSSSDDAALSATSSSSIEDIITEIEKDRKSDRDNGRPDIETPPSLLEGVHLVIMEPPDVIPRDCLEVQQQVGNVTGVYTILPDGCGQPFQVFCDMATSGGGWTVIQRRLNGEVSFARLWGAYRRGFGNLLTEFWMGLDKMSRLTSQDDYELRIDLQDYNGTKATAEYESMMVSDYRSNYRLLVGSFKANGSAGDSLSYHNHMPFTTTDRDNDLAKKNCAQLYSQGGWWYNGCLYSNLNGLYLGPENDEFAAGVTWFEFGGFRGSLKLAEMKVRPVP</sequence>
<dbReference type="InterPro" id="IPR020837">
    <property type="entry name" value="Fibrinogen_CS"/>
</dbReference>
<dbReference type="PROSITE" id="PS51406">
    <property type="entry name" value="FIBRINOGEN_C_2"/>
    <property type="match status" value="1"/>
</dbReference>
<dbReference type="OrthoDB" id="6145874at2759"/>
<dbReference type="InterPro" id="IPR002181">
    <property type="entry name" value="Fibrinogen_a/b/g_C_dom"/>
</dbReference>
<dbReference type="NCBIfam" id="NF040941">
    <property type="entry name" value="GGGWT_bact"/>
    <property type="match status" value="1"/>
</dbReference>
<dbReference type="FunFam" id="3.90.215.10:FF:000001">
    <property type="entry name" value="Tenascin isoform 1"/>
    <property type="match status" value="1"/>
</dbReference>
<dbReference type="GO" id="GO:0005615">
    <property type="term" value="C:extracellular space"/>
    <property type="evidence" value="ECO:0000318"/>
    <property type="project" value="GO_Central"/>
</dbReference>
<dbReference type="InParanoid" id="A0A7M7RGE4"/>
<organism evidence="7 8">
    <name type="scientific">Strongylocentrotus purpuratus</name>
    <name type="common">Purple sea urchin</name>
    <dbReference type="NCBI Taxonomy" id="7668"/>
    <lineage>
        <taxon>Eukaryota</taxon>
        <taxon>Metazoa</taxon>
        <taxon>Echinodermata</taxon>
        <taxon>Eleutherozoa</taxon>
        <taxon>Echinozoa</taxon>
        <taxon>Echinoidea</taxon>
        <taxon>Euechinoidea</taxon>
        <taxon>Echinacea</taxon>
        <taxon>Camarodonta</taxon>
        <taxon>Echinidea</taxon>
        <taxon>Strongylocentrotidae</taxon>
        <taxon>Strongylocentrotus</taxon>
    </lineage>
</organism>
<protein>
    <recommendedName>
        <fullName evidence="6">Fibrinogen C-terminal domain-containing protein</fullName>
    </recommendedName>
</protein>
<dbReference type="InterPro" id="IPR037579">
    <property type="entry name" value="FIB_ANG-like"/>
</dbReference>
<dbReference type="PANTHER" id="PTHR47221:SF5">
    <property type="entry name" value="FIBRINOGEN C-TERMINAL DOMAIN-CONTAINING PROTEIN"/>
    <property type="match status" value="1"/>
</dbReference>
<keyword evidence="8" id="KW-1185">Reference proteome</keyword>
<evidence type="ECO:0000256" key="5">
    <source>
        <dbReference type="SAM" id="MobiDB-lite"/>
    </source>
</evidence>
<dbReference type="Gene3D" id="3.90.215.10">
    <property type="entry name" value="Gamma Fibrinogen, chain A, domain 1"/>
    <property type="match status" value="1"/>
</dbReference>
<dbReference type="SMART" id="SM00186">
    <property type="entry name" value="FBG"/>
    <property type="match status" value="1"/>
</dbReference>
<evidence type="ECO:0000313" key="8">
    <source>
        <dbReference type="Proteomes" id="UP000007110"/>
    </source>
</evidence>
<evidence type="ECO:0000259" key="6">
    <source>
        <dbReference type="PROSITE" id="PS51406"/>
    </source>
</evidence>
<dbReference type="EnsemblMetazoa" id="XM_780335">
    <property type="protein sequence ID" value="XP_785428"/>
    <property type="gene ID" value="LOC580263"/>
</dbReference>
<comment type="subcellular location">
    <subcellularLocation>
        <location evidence="1">Secreted</location>
    </subcellularLocation>
</comment>
<dbReference type="OMA" id="TNHADTY"/>
<dbReference type="GeneID" id="580263"/>
<dbReference type="Pfam" id="PF00147">
    <property type="entry name" value="Fibrinogen_C"/>
    <property type="match status" value="1"/>
</dbReference>
<dbReference type="KEGG" id="spu:580263"/>
<dbReference type="InterPro" id="IPR036056">
    <property type="entry name" value="Fibrinogen-like_C"/>
</dbReference>
<evidence type="ECO:0000256" key="2">
    <source>
        <dbReference type="ARBA" id="ARBA00022525"/>
    </source>
</evidence>
<accession>A0A7M7RGE4</accession>
<dbReference type="CDD" id="cd00087">
    <property type="entry name" value="FReD"/>
    <property type="match status" value="1"/>
</dbReference>
<keyword evidence="4" id="KW-0325">Glycoprotein</keyword>